<dbReference type="EMBL" id="MZ348422">
    <property type="protein sequence ID" value="QYN80131.1"/>
    <property type="molecule type" value="Genomic_DNA"/>
</dbReference>
<sequence length="213" mass="24394">MYDYVGTLIGREVHEAPSLVLTNNVRKLDVNVDGFYSLFNSTESANAMDVALIETKIPGTLCIDPQGLKKLCVSIVKSSVIFMFADNRGVYLEYWSPDQFRKNCFTLHIQWKELSIEDPNESHFDHFLAHLKKGIMARHFTFLLSKGSKARRAILKVLDRISFAMGEIYTLCNNYLIQTNELGSWDLYKDRIKVKSNLVLEQITLAMVSPKLH</sequence>
<keyword evidence="2" id="KW-1185">Reference proteome</keyword>
<dbReference type="KEGG" id="vg:77953308"/>
<dbReference type="RefSeq" id="YP_010676943.1">
    <property type="nucleotide sequence ID" value="NC_071015.1"/>
</dbReference>
<dbReference type="Proteomes" id="UP000828443">
    <property type="component" value="Segment"/>
</dbReference>
<proteinExistence type="predicted"/>
<evidence type="ECO:0000313" key="1">
    <source>
        <dbReference type="EMBL" id="QYN80131.1"/>
    </source>
</evidence>
<protein>
    <submittedName>
        <fullName evidence="1">Uncharacterized protein</fullName>
    </submittedName>
</protein>
<organism evidence="1 2">
    <name type="scientific">Kosakonia phage Kc263</name>
    <dbReference type="NCBI Taxonomy" id="2863194"/>
    <lineage>
        <taxon>Viruses</taxon>
        <taxon>Duplodnaviria</taxon>
        <taxon>Heunggongvirae</taxon>
        <taxon>Uroviricota</taxon>
        <taxon>Caudoviricetes</taxon>
        <taxon>Chimalliviridae</taxon>
        <taxon>Branisovskavirus</taxon>
        <taxon>Branisovskavirus Kc263</taxon>
    </lineage>
</organism>
<reference evidence="1" key="1">
    <citation type="journal article" date="2021" name="Viruses">
        <title>Novel Viruses That Lyse Plant and Human Strains of Kosakonia cowanii.</title>
        <authorList>
            <person name="Petrzik K."/>
            <person name="Brazdova S."/>
            <person name="Krawczyk K."/>
        </authorList>
    </citation>
    <scope>NUCLEOTIDE SEQUENCE</scope>
</reference>
<accession>A0AAE7WGV7</accession>
<evidence type="ECO:0000313" key="2">
    <source>
        <dbReference type="Proteomes" id="UP000828443"/>
    </source>
</evidence>
<dbReference type="GeneID" id="77953308"/>
<name>A0AAE7WGV7_9CAUD</name>